<dbReference type="STRING" id="595536.GCA_000178815_01574"/>
<evidence type="ECO:0000313" key="1">
    <source>
        <dbReference type="EMBL" id="ATQ69567.1"/>
    </source>
</evidence>
<dbReference type="AlphaFoldDB" id="A0A2D2D3K8"/>
<dbReference type="Proteomes" id="UP000230709">
    <property type="component" value="Chromosome"/>
</dbReference>
<name>A0A2D2D3K8_METT3</name>
<dbReference type="EMBL" id="CP023737">
    <property type="protein sequence ID" value="ATQ69567.1"/>
    <property type="molecule type" value="Genomic_DNA"/>
</dbReference>
<protein>
    <recommendedName>
        <fullName evidence="3">Methyltransferase FkbM domain-containing protein</fullName>
    </recommendedName>
</protein>
<proteinExistence type="predicted"/>
<organism evidence="1 2">
    <name type="scientific">Methylosinus trichosporium (strain ATCC 35070 / NCIMB 11131 / UNIQEM 75 / OB3b)</name>
    <dbReference type="NCBI Taxonomy" id="595536"/>
    <lineage>
        <taxon>Bacteria</taxon>
        <taxon>Pseudomonadati</taxon>
        <taxon>Pseudomonadota</taxon>
        <taxon>Alphaproteobacteria</taxon>
        <taxon>Hyphomicrobiales</taxon>
        <taxon>Methylocystaceae</taxon>
        <taxon>Methylosinus</taxon>
    </lineage>
</organism>
<keyword evidence="2" id="KW-1185">Reference proteome</keyword>
<evidence type="ECO:0000313" key="2">
    <source>
        <dbReference type="Proteomes" id="UP000230709"/>
    </source>
</evidence>
<accession>A0A2D2D3K8</accession>
<evidence type="ECO:0008006" key="3">
    <source>
        <dbReference type="Google" id="ProtNLM"/>
    </source>
</evidence>
<gene>
    <name evidence="1" type="ORF">CQW49_18035</name>
</gene>
<dbReference type="KEGG" id="mtw:CQW49_18035"/>
<reference evidence="2" key="1">
    <citation type="submission" date="2017-10" db="EMBL/GenBank/DDBJ databases">
        <title>Completed PacBio SMRT sequence of Methylosinus trichosporium OB3b reveals presence of a third large plasmid.</title>
        <authorList>
            <person name="Charles T.C."/>
            <person name="Lynch M.D.J."/>
            <person name="Heil J.R."/>
            <person name="Cheng J."/>
        </authorList>
    </citation>
    <scope>NUCLEOTIDE SEQUENCE [LARGE SCALE GENOMIC DNA]</scope>
    <source>
        <strain evidence="2">OB3b</strain>
    </source>
</reference>
<sequence length="291" mass="32185">MQTKLRSALRAGRHLLLNPISSEFDKVRRIVESGHDFALGAEIDRLIASSKNPLNRFGAKYFSQSDEDGITLEILRRIELGNGVFVELGVGNGLENNTLILLASGWKGVWIGGEELAFNHGANPSRLAFRRAFITKDNLISTIDDGMKSLNCASIDLLSLDLDGNDIYFIDNILSHGILPAVVIVEYNGKFPPPIRWSISYDSKHVWDGSDYHGASLQSMNDILSKYAYKLVCCNIGTGANAFFVAERFRSAFDDVPIELADIFVPLRVNLFVQRGHHPSPSTVESMLKAS</sequence>
<dbReference type="RefSeq" id="WP_003610227.1">
    <property type="nucleotide sequence ID" value="NZ_ADVE02000001.1"/>
</dbReference>